<organism evidence="1">
    <name type="scientific">Mycobacterium xenopi 4042</name>
    <dbReference type="NCBI Taxonomy" id="1299334"/>
    <lineage>
        <taxon>Bacteria</taxon>
        <taxon>Bacillati</taxon>
        <taxon>Actinomycetota</taxon>
        <taxon>Actinomycetes</taxon>
        <taxon>Mycobacteriales</taxon>
        <taxon>Mycobacteriaceae</taxon>
        <taxon>Mycobacterium</taxon>
    </lineage>
</organism>
<gene>
    <name evidence="1" type="ORF">I553_0997</name>
</gene>
<dbReference type="AlphaFoldDB" id="X7Z932"/>
<accession>X7Z932</accession>
<comment type="caution">
    <text evidence="1">The sequence shown here is derived from an EMBL/GenBank/DDBJ whole genome shotgun (WGS) entry which is preliminary data.</text>
</comment>
<dbReference type="PATRIC" id="fig|1299334.3.peg.8267"/>
<sequence length="66" mass="7059">MPDGIPPSGLEAGELADIKRVTNQAVVDQMAKVRAAQKAIDHALATAYTKGQGSRKARRRLRACLS</sequence>
<evidence type="ECO:0000313" key="1">
    <source>
        <dbReference type="EMBL" id="EUA16022.1"/>
    </source>
</evidence>
<proteinExistence type="predicted"/>
<reference evidence="1" key="1">
    <citation type="submission" date="2014-01" db="EMBL/GenBank/DDBJ databases">
        <authorList>
            <person name="Brown-Elliot B."/>
            <person name="Wallace R."/>
            <person name="Lenaerts A."/>
            <person name="Ordway D."/>
            <person name="DeGroote M.A."/>
            <person name="Parker T."/>
            <person name="Sizemore C."/>
            <person name="Tallon L.J."/>
            <person name="Sadzewicz L.K."/>
            <person name="Sengamalay N."/>
            <person name="Fraser C.M."/>
            <person name="Hine E."/>
            <person name="Shefchek K.A."/>
            <person name="Das S.P."/>
            <person name="Tettelin H."/>
        </authorList>
    </citation>
    <scope>NUCLEOTIDE SEQUENCE [LARGE SCALE GENOMIC DNA]</scope>
    <source>
        <strain evidence="1">4042</strain>
    </source>
</reference>
<name>X7Z932_MYCXE</name>
<dbReference type="EMBL" id="JAOB01000080">
    <property type="protein sequence ID" value="EUA16022.1"/>
    <property type="molecule type" value="Genomic_DNA"/>
</dbReference>
<protein>
    <submittedName>
        <fullName evidence="1">Uncharacterized protein</fullName>
    </submittedName>
</protein>